<reference evidence="1" key="1">
    <citation type="submission" date="2023-05" db="EMBL/GenBank/DDBJ databases">
        <title>Nepenthes gracilis genome sequencing.</title>
        <authorList>
            <person name="Fukushima K."/>
        </authorList>
    </citation>
    <scope>NUCLEOTIDE SEQUENCE</scope>
    <source>
        <strain evidence="1">SING2019-196</strain>
    </source>
</reference>
<evidence type="ECO:0000313" key="2">
    <source>
        <dbReference type="Proteomes" id="UP001279734"/>
    </source>
</evidence>
<gene>
    <name evidence="1" type="ORF">Nepgr_017049</name>
</gene>
<name>A0AAD3XS50_NEPGR</name>
<accession>A0AAD3XS50</accession>
<dbReference type="Proteomes" id="UP001279734">
    <property type="component" value="Unassembled WGS sequence"/>
</dbReference>
<organism evidence="1 2">
    <name type="scientific">Nepenthes gracilis</name>
    <name type="common">Slender pitcher plant</name>
    <dbReference type="NCBI Taxonomy" id="150966"/>
    <lineage>
        <taxon>Eukaryota</taxon>
        <taxon>Viridiplantae</taxon>
        <taxon>Streptophyta</taxon>
        <taxon>Embryophyta</taxon>
        <taxon>Tracheophyta</taxon>
        <taxon>Spermatophyta</taxon>
        <taxon>Magnoliopsida</taxon>
        <taxon>eudicotyledons</taxon>
        <taxon>Gunneridae</taxon>
        <taxon>Pentapetalae</taxon>
        <taxon>Caryophyllales</taxon>
        <taxon>Nepenthaceae</taxon>
        <taxon>Nepenthes</taxon>
    </lineage>
</organism>
<comment type="caution">
    <text evidence="1">The sequence shown here is derived from an EMBL/GenBank/DDBJ whole genome shotgun (WGS) entry which is preliminary data.</text>
</comment>
<dbReference type="AlphaFoldDB" id="A0AAD3XS50"/>
<protein>
    <submittedName>
        <fullName evidence="1">Uncharacterized protein</fullName>
    </submittedName>
</protein>
<keyword evidence="2" id="KW-1185">Reference proteome</keyword>
<sequence length="112" mass="12269">MIIKIVYLLWRGSGQLGTVLLLSRITPSPDDAVELKYWNWLAALRNLLNKKSSSCLLICILALLSSGNNRIALAMGSSRTQTCKTEMIRNPTSIVLHRTPLPPPKDIAGGPT</sequence>
<dbReference type="EMBL" id="BSYO01000015">
    <property type="protein sequence ID" value="GMH15208.1"/>
    <property type="molecule type" value="Genomic_DNA"/>
</dbReference>
<proteinExistence type="predicted"/>
<evidence type="ECO:0000313" key="1">
    <source>
        <dbReference type="EMBL" id="GMH15208.1"/>
    </source>
</evidence>